<name>A0A3B3UR70_9TELE</name>
<reference evidence="3" key="2">
    <citation type="submission" date="2025-09" db="UniProtKB">
        <authorList>
            <consortium name="Ensembl"/>
        </authorList>
    </citation>
    <scope>IDENTIFICATION</scope>
</reference>
<dbReference type="InterPro" id="IPR058904">
    <property type="entry name" value="PARP4_MVP-ID"/>
</dbReference>
<feature type="compositionally biased region" description="Pro residues" evidence="1">
    <location>
        <begin position="202"/>
        <end position="232"/>
    </location>
</feature>
<evidence type="ECO:0000313" key="4">
    <source>
        <dbReference type="Proteomes" id="UP000261500"/>
    </source>
</evidence>
<dbReference type="Ensembl" id="ENSPLAT00000030595.1">
    <property type="protein sequence ID" value="ENSPLAP00000015202.1"/>
    <property type="gene ID" value="ENSPLAG00000019081.1"/>
</dbReference>
<feature type="compositionally biased region" description="Low complexity" evidence="1">
    <location>
        <begin position="179"/>
        <end position="194"/>
    </location>
</feature>
<proteinExistence type="predicted"/>
<evidence type="ECO:0000313" key="3">
    <source>
        <dbReference type="Ensembl" id="ENSPLAP00000015202.1"/>
    </source>
</evidence>
<evidence type="ECO:0000256" key="1">
    <source>
        <dbReference type="SAM" id="MobiDB-lite"/>
    </source>
</evidence>
<dbReference type="Proteomes" id="UP000261500">
    <property type="component" value="Unplaced"/>
</dbReference>
<dbReference type="STRING" id="48699.ENSPLAP00000015202"/>
<feature type="region of interest" description="Disordered" evidence="1">
    <location>
        <begin position="164"/>
        <end position="232"/>
    </location>
</feature>
<dbReference type="AlphaFoldDB" id="A0A3B3UR70"/>
<feature type="region of interest" description="Disordered" evidence="1">
    <location>
        <begin position="19"/>
        <end position="49"/>
    </location>
</feature>
<dbReference type="GeneTree" id="ENSGT00940000160555"/>
<protein>
    <recommendedName>
        <fullName evidence="2">PARP4 MVP-ID C-terminal domain-containing protein</fullName>
    </recommendedName>
</protein>
<dbReference type="PANTHER" id="PTHR46530">
    <property type="entry name" value="PROTEIN MONO-ADP-RIBOSYLTRANSFERASE PARP4"/>
    <property type="match status" value="1"/>
</dbReference>
<dbReference type="GO" id="GO:0005737">
    <property type="term" value="C:cytoplasm"/>
    <property type="evidence" value="ECO:0007669"/>
    <property type="project" value="TreeGrafter"/>
</dbReference>
<feature type="domain" description="PARP4 MVP-ID C-terminal" evidence="2">
    <location>
        <begin position="275"/>
        <end position="405"/>
    </location>
</feature>
<organism evidence="3 4">
    <name type="scientific">Poecilia latipinna</name>
    <name type="common">sailfin molly</name>
    <dbReference type="NCBI Taxonomy" id="48699"/>
    <lineage>
        <taxon>Eukaryota</taxon>
        <taxon>Metazoa</taxon>
        <taxon>Chordata</taxon>
        <taxon>Craniata</taxon>
        <taxon>Vertebrata</taxon>
        <taxon>Euteleostomi</taxon>
        <taxon>Actinopterygii</taxon>
        <taxon>Neopterygii</taxon>
        <taxon>Teleostei</taxon>
        <taxon>Neoteleostei</taxon>
        <taxon>Acanthomorphata</taxon>
        <taxon>Ovalentaria</taxon>
        <taxon>Atherinomorphae</taxon>
        <taxon>Cyprinodontiformes</taxon>
        <taxon>Poeciliidae</taxon>
        <taxon>Poeciliinae</taxon>
        <taxon>Poecilia</taxon>
    </lineage>
</organism>
<dbReference type="Pfam" id="PF26156">
    <property type="entry name" value="PARP4_MVP-ID"/>
    <property type="match status" value="1"/>
</dbReference>
<accession>A0A3B3UR70</accession>
<feature type="region of interest" description="Disordered" evidence="1">
    <location>
        <begin position="108"/>
        <end position="134"/>
    </location>
</feature>
<sequence>MRCPLLAVSSVEPAALHSPLVQPLSDRRSKTSSNAGISQGLFGQPLPLSGSPSKGSILRRVVSSAVQQEATRDSAGEAPLRHFASECFLNQEEELSAFQENAGRTVLSEVPESDPTPPRSFTALQAQAPQLKSRTALRKKSIKLDQRVAPPPALQAFSEASLPPLQVASGAPPPPPPGASGAPRRPPRAFGAFRRPMRIEAPSPPGAILAPPPPPPPGASGAPPPPPPVVSGAPPPPFPGAILAPPLPFPVVSGAPPPPFPGAILAPPAPSMAFGDGYWELTVELGKLINVNVDVFANVFLKNKGIHSLGERSRYRLVATLLVLQLMREEKLEEGKLLQSLFHLMEPTGSRPECWQQVKKAVDWVRWADREYPCACSRLELGWSWESSTRQLLGFERIPPFSPLISLELQKTAAPLAVH</sequence>
<dbReference type="InterPro" id="IPR031273">
    <property type="entry name" value="PARP4"/>
</dbReference>
<keyword evidence="4" id="KW-1185">Reference proteome</keyword>
<reference evidence="3" key="1">
    <citation type="submission" date="2025-08" db="UniProtKB">
        <authorList>
            <consortium name="Ensembl"/>
        </authorList>
    </citation>
    <scope>IDENTIFICATION</scope>
</reference>
<evidence type="ECO:0000259" key="2">
    <source>
        <dbReference type="Pfam" id="PF26156"/>
    </source>
</evidence>
<feature type="compositionally biased region" description="Low complexity" evidence="1">
    <location>
        <begin position="40"/>
        <end position="49"/>
    </location>
</feature>
<dbReference type="PANTHER" id="PTHR46530:SF1">
    <property type="entry name" value="PROTEIN MONO-ADP-RIBOSYLTRANSFERASE PARP4"/>
    <property type="match status" value="1"/>
</dbReference>
<dbReference type="GO" id="GO:0003950">
    <property type="term" value="F:NAD+ poly-ADP-ribosyltransferase activity"/>
    <property type="evidence" value="ECO:0007669"/>
    <property type="project" value="InterPro"/>
</dbReference>
<feature type="compositionally biased region" description="Polar residues" evidence="1">
    <location>
        <begin position="122"/>
        <end position="133"/>
    </location>
</feature>